<evidence type="ECO:0000256" key="3">
    <source>
        <dbReference type="ARBA" id="ARBA00004953"/>
    </source>
</evidence>
<reference evidence="11 12" key="2">
    <citation type="submission" date="2011-11" db="EMBL/GenBank/DDBJ databases">
        <authorList>
            <consortium name="US DOE Joint Genome Institute"/>
            <person name="Lucas S."/>
            <person name="Han J."/>
            <person name="Lapidus A."/>
            <person name="Cheng J.-F."/>
            <person name="Goodwin L."/>
            <person name="Pitluck S."/>
            <person name="Peters L."/>
            <person name="Ovchinnikova G."/>
            <person name="Zhang X."/>
            <person name="Detter J.C."/>
            <person name="Han C."/>
            <person name="Tapia R."/>
            <person name="Land M."/>
            <person name="Hauser L."/>
            <person name="Kyrpides N."/>
            <person name="Ivanova N."/>
            <person name="Pagani I."/>
            <person name="Vogl K."/>
            <person name="Liu Z."/>
            <person name="Overmann J."/>
            <person name="Frigaard N.-U."/>
            <person name="Bryant D."/>
            <person name="Woyke T."/>
        </authorList>
    </citation>
    <scope>NUCLEOTIDE SEQUENCE [LARGE SCALE GENOMIC DNA]</scope>
    <source>
        <strain evidence="11 12">970</strain>
    </source>
</reference>
<keyword evidence="7" id="KW-0456">Lyase</keyword>
<dbReference type="InterPro" id="IPR015422">
    <property type="entry name" value="PyrdxlP-dep_Trfase_small"/>
</dbReference>
<dbReference type="NCBIfam" id="TIGR01140">
    <property type="entry name" value="L_thr_O3P_dcar"/>
    <property type="match status" value="1"/>
</dbReference>
<accession>H8Z5C9</accession>
<protein>
    <recommendedName>
        <fullName evidence="4">threonine-phosphate decarboxylase</fullName>
        <ecNumber evidence="4">4.1.1.81</ecNumber>
    </recommendedName>
    <alternativeName>
        <fullName evidence="8">L-threonine-O-3-phosphate decarboxylase</fullName>
    </alternativeName>
</protein>
<evidence type="ECO:0000256" key="2">
    <source>
        <dbReference type="ARBA" id="ARBA00003444"/>
    </source>
</evidence>
<dbReference type="Pfam" id="PF00155">
    <property type="entry name" value="Aminotran_1_2"/>
    <property type="match status" value="1"/>
</dbReference>
<dbReference type="InterPro" id="IPR004839">
    <property type="entry name" value="Aminotransferase_I/II_large"/>
</dbReference>
<dbReference type="PANTHER" id="PTHR42885">
    <property type="entry name" value="HISTIDINOL-PHOSPHATE AMINOTRANSFERASE-RELATED"/>
    <property type="match status" value="1"/>
</dbReference>
<evidence type="ECO:0000256" key="1">
    <source>
        <dbReference type="ARBA" id="ARBA00001933"/>
    </source>
</evidence>
<dbReference type="InterPro" id="IPR015424">
    <property type="entry name" value="PyrdxlP-dep_Trfase"/>
</dbReference>
<dbReference type="CDD" id="cd00609">
    <property type="entry name" value="AAT_like"/>
    <property type="match status" value="1"/>
</dbReference>
<dbReference type="GO" id="GO:0048472">
    <property type="term" value="F:threonine-phosphate decarboxylase activity"/>
    <property type="evidence" value="ECO:0007669"/>
    <property type="project" value="UniProtKB-EC"/>
</dbReference>
<gene>
    <name evidence="11" type="ORF">Thi970DRAFT_04179</name>
</gene>
<comment type="catalytic activity">
    <reaction evidence="9">
        <text>O-phospho-L-threonine + H(+) = (R)-1-aminopropan-2-yl phosphate + CO2</text>
        <dbReference type="Rhea" id="RHEA:11492"/>
        <dbReference type="ChEBI" id="CHEBI:15378"/>
        <dbReference type="ChEBI" id="CHEBI:16526"/>
        <dbReference type="ChEBI" id="CHEBI:58563"/>
        <dbReference type="ChEBI" id="CHEBI:58675"/>
        <dbReference type="EC" id="4.1.1.81"/>
    </reaction>
</comment>
<reference evidence="12" key="1">
    <citation type="submission" date="2011-06" db="EMBL/GenBank/DDBJ databases">
        <authorList>
            <consortium name="US DOE Joint Genome Institute (JGI-PGF)"/>
            <person name="Lucas S."/>
            <person name="Han J."/>
            <person name="Lapidus A."/>
            <person name="Cheng J.-F."/>
            <person name="Goodwin L."/>
            <person name="Pitluck S."/>
            <person name="Peters L."/>
            <person name="Land M.L."/>
            <person name="Hauser L."/>
            <person name="Vogl K."/>
            <person name="Liu Z."/>
            <person name="Overmann J."/>
            <person name="Frigaard N.-U."/>
            <person name="Bryant D.A."/>
            <person name="Woyke T.J."/>
        </authorList>
    </citation>
    <scope>NUCLEOTIDE SEQUENCE [LARGE SCALE GENOMIC DNA]</scope>
    <source>
        <strain evidence="12">970</strain>
    </source>
</reference>
<name>H8Z5C9_9GAMM</name>
<dbReference type="AlphaFoldDB" id="H8Z5C9"/>
<keyword evidence="5" id="KW-0169">Cobalamin biosynthesis</keyword>
<evidence type="ECO:0000256" key="5">
    <source>
        <dbReference type="ARBA" id="ARBA00022573"/>
    </source>
</evidence>
<evidence type="ECO:0000313" key="12">
    <source>
        <dbReference type="Proteomes" id="UP000002964"/>
    </source>
</evidence>
<dbReference type="STRING" id="631362.Thi970DRAFT_04179"/>
<dbReference type="EC" id="4.1.1.81" evidence="4"/>
<keyword evidence="12" id="KW-1185">Reference proteome</keyword>
<organism evidence="11 12">
    <name type="scientific">Thiorhodovibrio frisius</name>
    <dbReference type="NCBI Taxonomy" id="631362"/>
    <lineage>
        <taxon>Bacteria</taxon>
        <taxon>Pseudomonadati</taxon>
        <taxon>Pseudomonadota</taxon>
        <taxon>Gammaproteobacteria</taxon>
        <taxon>Chromatiales</taxon>
        <taxon>Chromatiaceae</taxon>
        <taxon>Thiorhodovibrio</taxon>
    </lineage>
</organism>
<keyword evidence="6" id="KW-0663">Pyridoxal phosphate</keyword>
<dbReference type="OrthoDB" id="9799304at2"/>
<evidence type="ECO:0000256" key="4">
    <source>
        <dbReference type="ARBA" id="ARBA00012285"/>
    </source>
</evidence>
<dbReference type="Gene3D" id="3.40.640.10">
    <property type="entry name" value="Type I PLP-dependent aspartate aminotransferase-like (Major domain)"/>
    <property type="match status" value="1"/>
</dbReference>
<sequence>MTQGFVDSCHSGEGDALAHGGRLQEAAARFGIARADWLDLSTGINPSGWPVPPVPASSWQRLPEDNDGLETAALDYYGCDALLPVAGSQAAIQALPWLRGPSRVALLAPAYAEHAAAWRAGGHQVTGVDALCGRQALAPRVDELVDGSDVLILVQPNNPTGLRFSHEQLLDWRRRLAERGGWLIVDEAFMDVTPEHSLAACCPQPGLMVLRSLGKFFGLAGARVGFVLAEPDLLARLRRRLGPWTLTGPARWVATQALCDQDWQLQTRAALVAAGQRLSDLLSRHGLPPAGGCALFSWVCDDRAEAIWVQLAGQGILTRLFREPPSLRFGLPGDEQAWQRLERALRGLG</sequence>
<dbReference type="SUPFAM" id="SSF53383">
    <property type="entry name" value="PLP-dependent transferases"/>
    <property type="match status" value="1"/>
</dbReference>
<feature type="domain" description="Aminotransferase class I/classII large" evidence="10">
    <location>
        <begin position="69"/>
        <end position="335"/>
    </location>
</feature>
<evidence type="ECO:0000256" key="7">
    <source>
        <dbReference type="ARBA" id="ARBA00023239"/>
    </source>
</evidence>
<dbReference type="InterPro" id="IPR005860">
    <property type="entry name" value="CobD"/>
</dbReference>
<evidence type="ECO:0000259" key="10">
    <source>
        <dbReference type="Pfam" id="PF00155"/>
    </source>
</evidence>
<evidence type="ECO:0000256" key="8">
    <source>
        <dbReference type="ARBA" id="ARBA00029996"/>
    </source>
</evidence>
<dbReference type="HOGENOM" id="CLU_017584_3_4_6"/>
<dbReference type="EMBL" id="JH603170">
    <property type="protein sequence ID" value="EIC20536.1"/>
    <property type="molecule type" value="Genomic_DNA"/>
</dbReference>
<dbReference type="UniPathway" id="UPA00148"/>
<comment type="function">
    <text evidence="2">Decarboxylates L-threonine-O-3-phosphate to yield (R)-1-amino-2-propanol O-2-phosphate, the precursor for the linkage between the nucleotide loop and the corrin ring in cobalamin.</text>
</comment>
<comment type="pathway">
    <text evidence="3">Cofactor biosynthesis; adenosylcobalamin biosynthesis.</text>
</comment>
<dbReference type="PROSITE" id="PS00105">
    <property type="entry name" value="AA_TRANSFER_CLASS_1"/>
    <property type="match status" value="1"/>
</dbReference>
<evidence type="ECO:0000256" key="9">
    <source>
        <dbReference type="ARBA" id="ARBA00048531"/>
    </source>
</evidence>
<comment type="cofactor">
    <cofactor evidence="1">
        <name>pyridoxal 5'-phosphate</name>
        <dbReference type="ChEBI" id="CHEBI:597326"/>
    </cofactor>
</comment>
<dbReference type="eggNOG" id="COG0079">
    <property type="taxonomic scope" value="Bacteria"/>
</dbReference>
<proteinExistence type="predicted"/>
<dbReference type="PANTHER" id="PTHR42885:SF1">
    <property type="entry name" value="THREONINE-PHOSPHATE DECARBOXYLASE"/>
    <property type="match status" value="1"/>
</dbReference>
<dbReference type="InterPro" id="IPR004838">
    <property type="entry name" value="NHTrfase_class1_PyrdxlP-BS"/>
</dbReference>
<dbReference type="RefSeq" id="WP_009150939.1">
    <property type="nucleotide sequence ID" value="NZ_CP121471.1"/>
</dbReference>
<dbReference type="GO" id="GO:0030170">
    <property type="term" value="F:pyridoxal phosphate binding"/>
    <property type="evidence" value="ECO:0007669"/>
    <property type="project" value="InterPro"/>
</dbReference>
<dbReference type="InterPro" id="IPR015421">
    <property type="entry name" value="PyrdxlP-dep_Trfase_major"/>
</dbReference>
<evidence type="ECO:0000313" key="11">
    <source>
        <dbReference type="EMBL" id="EIC20536.1"/>
    </source>
</evidence>
<dbReference type="GO" id="GO:0009236">
    <property type="term" value="P:cobalamin biosynthetic process"/>
    <property type="evidence" value="ECO:0007669"/>
    <property type="project" value="UniProtKB-UniPathway"/>
</dbReference>
<dbReference type="Gene3D" id="3.90.1150.10">
    <property type="entry name" value="Aspartate Aminotransferase, domain 1"/>
    <property type="match status" value="1"/>
</dbReference>
<dbReference type="Proteomes" id="UP000002964">
    <property type="component" value="Unassembled WGS sequence"/>
</dbReference>
<evidence type="ECO:0000256" key="6">
    <source>
        <dbReference type="ARBA" id="ARBA00022898"/>
    </source>
</evidence>